<feature type="compositionally biased region" description="Polar residues" evidence="1">
    <location>
        <begin position="38"/>
        <end position="50"/>
    </location>
</feature>
<sequence>MRVLSSLSLTPPLNNEDPSPPSSVPVKPSSAEDAQDLVSPSPSRIPTLTTVQQVKYQRPVRSDFSTPVDAWLWGSPPLATTAPKWLSPPYTYTHARFDLHQPIMRPHTNTHGQRR</sequence>
<name>A0ABR3NN34_9TELE</name>
<gene>
    <name evidence="2" type="ORF">QQF64_025007</name>
</gene>
<accession>A0ABR3NN34</accession>
<evidence type="ECO:0000313" key="2">
    <source>
        <dbReference type="EMBL" id="KAL1278334.1"/>
    </source>
</evidence>
<proteinExistence type="predicted"/>
<protein>
    <submittedName>
        <fullName evidence="2">Uncharacterized protein</fullName>
    </submittedName>
</protein>
<evidence type="ECO:0000256" key="1">
    <source>
        <dbReference type="SAM" id="MobiDB-lite"/>
    </source>
</evidence>
<feature type="region of interest" description="Disordered" evidence="1">
    <location>
        <begin position="1"/>
        <end position="50"/>
    </location>
</feature>
<organism evidence="2 3">
    <name type="scientific">Cirrhinus molitorella</name>
    <name type="common">mud carp</name>
    <dbReference type="NCBI Taxonomy" id="172907"/>
    <lineage>
        <taxon>Eukaryota</taxon>
        <taxon>Metazoa</taxon>
        <taxon>Chordata</taxon>
        <taxon>Craniata</taxon>
        <taxon>Vertebrata</taxon>
        <taxon>Euteleostomi</taxon>
        <taxon>Actinopterygii</taxon>
        <taxon>Neopterygii</taxon>
        <taxon>Teleostei</taxon>
        <taxon>Ostariophysi</taxon>
        <taxon>Cypriniformes</taxon>
        <taxon>Cyprinidae</taxon>
        <taxon>Labeoninae</taxon>
        <taxon>Labeonini</taxon>
        <taxon>Cirrhinus</taxon>
    </lineage>
</organism>
<evidence type="ECO:0000313" key="3">
    <source>
        <dbReference type="Proteomes" id="UP001558613"/>
    </source>
</evidence>
<reference evidence="2 3" key="1">
    <citation type="submission" date="2023-09" db="EMBL/GenBank/DDBJ databases">
        <authorList>
            <person name="Wang M."/>
        </authorList>
    </citation>
    <scope>NUCLEOTIDE SEQUENCE [LARGE SCALE GENOMIC DNA]</scope>
    <source>
        <strain evidence="2">GT-2023</strain>
        <tissue evidence="2">Liver</tissue>
    </source>
</reference>
<dbReference type="Proteomes" id="UP001558613">
    <property type="component" value="Unassembled WGS sequence"/>
</dbReference>
<keyword evidence="3" id="KW-1185">Reference proteome</keyword>
<dbReference type="EMBL" id="JAYMGO010000003">
    <property type="protein sequence ID" value="KAL1278334.1"/>
    <property type="molecule type" value="Genomic_DNA"/>
</dbReference>
<comment type="caution">
    <text evidence="2">The sequence shown here is derived from an EMBL/GenBank/DDBJ whole genome shotgun (WGS) entry which is preliminary data.</text>
</comment>